<name>A0A8J3I0V0_9CHLR</name>
<reference evidence="1" key="1">
    <citation type="submission" date="2020-10" db="EMBL/GenBank/DDBJ databases">
        <title>Taxonomic study of unclassified bacteria belonging to the class Ktedonobacteria.</title>
        <authorList>
            <person name="Yabe S."/>
            <person name="Wang C.M."/>
            <person name="Zheng Y."/>
            <person name="Sakai Y."/>
            <person name="Cavaletti L."/>
            <person name="Monciardini P."/>
            <person name="Donadio S."/>
        </authorList>
    </citation>
    <scope>NUCLEOTIDE SEQUENCE</scope>
    <source>
        <strain evidence="1">SOSP1-1</strain>
    </source>
</reference>
<keyword evidence="2" id="KW-1185">Reference proteome</keyword>
<gene>
    <name evidence="1" type="ORF">KSX_09970</name>
</gene>
<dbReference type="RefSeq" id="WP_220192333.1">
    <property type="nucleotide sequence ID" value="NZ_BNJF01000001.1"/>
</dbReference>
<protein>
    <submittedName>
        <fullName evidence="1">Uncharacterized protein</fullName>
    </submittedName>
</protein>
<sequence length="56" mass="6805">MTKQSHDHSIEEEYDDMELLEHLESLREEMEELGVRTLEEIQARIEELNRKLDARH</sequence>
<dbReference type="EMBL" id="BNJF01000001">
    <property type="protein sequence ID" value="GHO42834.1"/>
    <property type="molecule type" value="Genomic_DNA"/>
</dbReference>
<evidence type="ECO:0000313" key="2">
    <source>
        <dbReference type="Proteomes" id="UP000612362"/>
    </source>
</evidence>
<accession>A0A8J3I0V0</accession>
<proteinExistence type="predicted"/>
<dbReference type="AlphaFoldDB" id="A0A8J3I0V0"/>
<organism evidence="1 2">
    <name type="scientific">Ktedonospora formicarum</name>
    <dbReference type="NCBI Taxonomy" id="2778364"/>
    <lineage>
        <taxon>Bacteria</taxon>
        <taxon>Bacillati</taxon>
        <taxon>Chloroflexota</taxon>
        <taxon>Ktedonobacteria</taxon>
        <taxon>Ktedonobacterales</taxon>
        <taxon>Ktedonobacteraceae</taxon>
        <taxon>Ktedonospora</taxon>
    </lineage>
</organism>
<dbReference type="Proteomes" id="UP000612362">
    <property type="component" value="Unassembled WGS sequence"/>
</dbReference>
<comment type="caution">
    <text evidence="1">The sequence shown here is derived from an EMBL/GenBank/DDBJ whole genome shotgun (WGS) entry which is preliminary data.</text>
</comment>
<evidence type="ECO:0000313" key="1">
    <source>
        <dbReference type="EMBL" id="GHO42834.1"/>
    </source>
</evidence>